<accession>A0ABU0C5Q9</accession>
<sequence>MLSEISLTAPVWVAFAMTTISLVGTTVWLKANRTAGGAADCENDGEAEERVMVSFRSLLRSSVVRVLLVFCVLRPVTS</sequence>
<dbReference type="RefSeq" id="WP_307154192.1">
    <property type="nucleotide sequence ID" value="NZ_JAUSUK010000001.1"/>
</dbReference>
<name>A0ABU0C5Q9_9BRAD</name>
<organism evidence="2 3">
    <name type="scientific">Rhodopseudomonas julia</name>
    <dbReference type="NCBI Taxonomy" id="200617"/>
    <lineage>
        <taxon>Bacteria</taxon>
        <taxon>Pseudomonadati</taxon>
        <taxon>Pseudomonadota</taxon>
        <taxon>Alphaproteobacteria</taxon>
        <taxon>Hyphomicrobiales</taxon>
        <taxon>Nitrobacteraceae</taxon>
        <taxon>Rhodopseudomonas</taxon>
    </lineage>
</organism>
<evidence type="ECO:0000256" key="1">
    <source>
        <dbReference type="SAM" id="Phobius"/>
    </source>
</evidence>
<evidence type="ECO:0000313" key="3">
    <source>
        <dbReference type="Proteomes" id="UP001230253"/>
    </source>
</evidence>
<evidence type="ECO:0008006" key="4">
    <source>
        <dbReference type="Google" id="ProtNLM"/>
    </source>
</evidence>
<keyword evidence="1" id="KW-0812">Transmembrane</keyword>
<proteinExistence type="predicted"/>
<keyword evidence="1" id="KW-0472">Membrane</keyword>
<feature type="transmembrane region" description="Helical" evidence="1">
    <location>
        <begin position="12"/>
        <end position="29"/>
    </location>
</feature>
<comment type="caution">
    <text evidence="2">The sequence shown here is derived from an EMBL/GenBank/DDBJ whole genome shotgun (WGS) entry which is preliminary data.</text>
</comment>
<dbReference type="Proteomes" id="UP001230253">
    <property type="component" value="Unassembled WGS sequence"/>
</dbReference>
<dbReference type="EMBL" id="JAUSUK010000001">
    <property type="protein sequence ID" value="MDQ0325846.1"/>
    <property type="molecule type" value="Genomic_DNA"/>
</dbReference>
<reference evidence="2 3" key="1">
    <citation type="submission" date="2023-07" db="EMBL/GenBank/DDBJ databases">
        <title>Genomic Encyclopedia of Type Strains, Phase IV (KMG-IV): sequencing the most valuable type-strain genomes for metagenomic binning, comparative biology and taxonomic classification.</title>
        <authorList>
            <person name="Goeker M."/>
        </authorList>
    </citation>
    <scope>NUCLEOTIDE SEQUENCE [LARGE SCALE GENOMIC DNA]</scope>
    <source>
        <strain evidence="2 3">DSM 11549</strain>
    </source>
</reference>
<protein>
    <recommendedName>
        <fullName evidence="4">Secreted protein</fullName>
    </recommendedName>
</protein>
<keyword evidence="1" id="KW-1133">Transmembrane helix</keyword>
<gene>
    <name evidence="2" type="ORF">J2R99_001695</name>
</gene>
<keyword evidence="3" id="KW-1185">Reference proteome</keyword>
<evidence type="ECO:0000313" key="2">
    <source>
        <dbReference type="EMBL" id="MDQ0325846.1"/>
    </source>
</evidence>